<feature type="region of interest" description="Disordered" evidence="6">
    <location>
        <begin position="142"/>
        <end position="164"/>
    </location>
</feature>
<dbReference type="AlphaFoldDB" id="A0A8J7U4U6"/>
<dbReference type="InterPro" id="IPR001451">
    <property type="entry name" value="Hexapep"/>
</dbReference>
<dbReference type="SUPFAM" id="SSF51161">
    <property type="entry name" value="Trimeric LpxA-like enzymes"/>
    <property type="match status" value="1"/>
</dbReference>
<gene>
    <name evidence="7" type="ORF">J3U88_21240</name>
</gene>
<evidence type="ECO:0000256" key="2">
    <source>
        <dbReference type="ARBA" id="ARBA00022679"/>
    </source>
</evidence>
<dbReference type="Proteomes" id="UP000664417">
    <property type="component" value="Unassembled WGS sequence"/>
</dbReference>
<keyword evidence="4 5" id="KW-0012">Acyltransferase</keyword>
<dbReference type="GO" id="GO:0005737">
    <property type="term" value="C:cytoplasm"/>
    <property type="evidence" value="ECO:0007669"/>
    <property type="project" value="InterPro"/>
</dbReference>
<comment type="caution">
    <text evidence="7">The sequence shown here is derived from an EMBL/GenBank/DDBJ whole genome shotgun (WGS) entry which is preliminary data.</text>
</comment>
<dbReference type="EC" id="2.3.1.30" evidence="5"/>
<protein>
    <recommendedName>
        <fullName evidence="5">Serine acetyltransferase</fullName>
        <ecNumber evidence="5">2.3.1.30</ecNumber>
    </recommendedName>
</protein>
<evidence type="ECO:0000313" key="8">
    <source>
        <dbReference type="Proteomes" id="UP000664417"/>
    </source>
</evidence>
<reference evidence="7" key="1">
    <citation type="submission" date="2021-03" db="EMBL/GenBank/DDBJ databases">
        <authorList>
            <person name="Wang G."/>
        </authorList>
    </citation>
    <scope>NUCLEOTIDE SEQUENCE</scope>
    <source>
        <strain evidence="7">KCTC 12899</strain>
    </source>
</reference>
<dbReference type="PANTHER" id="PTHR42811">
    <property type="entry name" value="SERINE ACETYLTRANSFERASE"/>
    <property type="match status" value="1"/>
</dbReference>
<evidence type="ECO:0000256" key="5">
    <source>
        <dbReference type="PIRNR" id="PIRNR000441"/>
    </source>
</evidence>
<accession>A0A8J7U4U6</accession>
<evidence type="ECO:0000256" key="4">
    <source>
        <dbReference type="ARBA" id="ARBA00023315"/>
    </source>
</evidence>
<keyword evidence="3" id="KW-0677">Repeat</keyword>
<evidence type="ECO:0000313" key="7">
    <source>
        <dbReference type="EMBL" id="MBO1321017.1"/>
    </source>
</evidence>
<evidence type="ECO:0000256" key="6">
    <source>
        <dbReference type="SAM" id="MobiDB-lite"/>
    </source>
</evidence>
<dbReference type="GO" id="GO:0009001">
    <property type="term" value="F:serine O-acetyltransferase activity"/>
    <property type="evidence" value="ECO:0007669"/>
    <property type="project" value="UniProtKB-EC"/>
</dbReference>
<keyword evidence="8" id="KW-1185">Reference proteome</keyword>
<dbReference type="PROSITE" id="PS00101">
    <property type="entry name" value="HEXAPEP_TRANSFERASES"/>
    <property type="match status" value="1"/>
</dbReference>
<dbReference type="InterPro" id="IPR018357">
    <property type="entry name" value="Hexapep_transf_CS"/>
</dbReference>
<sequence length="164" mass="17493">MNPAFWAVANYRFGVWSARRGFTPWRKLTSLLYGWCFFWIDLITGIAINREAEIGPAFHLIHHGNVKIHPEARIGARCGMMHDVTLGLSPGREGAPVIGNDVFIGAGAKIVGPVEIGDGAMIGANSLVINHVPAGATALGVPARAMPGSRGAPKRQVSSTKTQQ</sequence>
<comment type="similarity">
    <text evidence="1 5">Belongs to the transferase hexapeptide repeat family.</text>
</comment>
<dbReference type="InterPro" id="IPR005881">
    <property type="entry name" value="Ser_O-AcTrfase"/>
</dbReference>
<evidence type="ECO:0000256" key="1">
    <source>
        <dbReference type="ARBA" id="ARBA00007274"/>
    </source>
</evidence>
<organism evidence="7 8">
    <name type="scientific">Acanthopleuribacter pedis</name>
    <dbReference type="NCBI Taxonomy" id="442870"/>
    <lineage>
        <taxon>Bacteria</taxon>
        <taxon>Pseudomonadati</taxon>
        <taxon>Acidobacteriota</taxon>
        <taxon>Holophagae</taxon>
        <taxon>Acanthopleuribacterales</taxon>
        <taxon>Acanthopleuribacteraceae</taxon>
        <taxon>Acanthopleuribacter</taxon>
    </lineage>
</organism>
<dbReference type="InterPro" id="IPR045304">
    <property type="entry name" value="LbH_SAT"/>
</dbReference>
<proteinExistence type="inferred from homology"/>
<evidence type="ECO:0000256" key="3">
    <source>
        <dbReference type="ARBA" id="ARBA00022737"/>
    </source>
</evidence>
<keyword evidence="2 5" id="KW-0808">Transferase</keyword>
<dbReference type="GO" id="GO:0006535">
    <property type="term" value="P:cysteine biosynthetic process from serine"/>
    <property type="evidence" value="ECO:0007669"/>
    <property type="project" value="InterPro"/>
</dbReference>
<name>A0A8J7U4U6_9BACT</name>
<dbReference type="CDD" id="cd03354">
    <property type="entry name" value="LbH_SAT"/>
    <property type="match status" value="1"/>
</dbReference>
<dbReference type="EMBL" id="JAFREP010000021">
    <property type="protein sequence ID" value="MBO1321017.1"/>
    <property type="molecule type" value="Genomic_DNA"/>
</dbReference>
<dbReference type="InterPro" id="IPR011004">
    <property type="entry name" value="Trimer_LpxA-like_sf"/>
</dbReference>
<dbReference type="Gene3D" id="2.160.10.10">
    <property type="entry name" value="Hexapeptide repeat proteins"/>
    <property type="match status" value="1"/>
</dbReference>
<dbReference type="PIRSF" id="PIRSF000441">
    <property type="entry name" value="CysE"/>
    <property type="match status" value="1"/>
</dbReference>
<dbReference type="Pfam" id="PF00132">
    <property type="entry name" value="Hexapep"/>
    <property type="match status" value="1"/>
</dbReference>
<comment type="catalytic activity">
    <reaction evidence="5">
        <text>L-serine + acetyl-CoA = O-acetyl-L-serine + CoA</text>
        <dbReference type="Rhea" id="RHEA:24560"/>
        <dbReference type="ChEBI" id="CHEBI:33384"/>
        <dbReference type="ChEBI" id="CHEBI:57287"/>
        <dbReference type="ChEBI" id="CHEBI:57288"/>
        <dbReference type="ChEBI" id="CHEBI:58340"/>
        <dbReference type="EC" id="2.3.1.30"/>
    </reaction>
</comment>